<dbReference type="GO" id="GO:0008841">
    <property type="term" value="F:dihydrofolate synthase activity"/>
    <property type="evidence" value="ECO:0007669"/>
    <property type="project" value="TreeGrafter"/>
</dbReference>
<dbReference type="Gene3D" id="3.40.1190.10">
    <property type="entry name" value="Mur-like, catalytic domain"/>
    <property type="match status" value="1"/>
</dbReference>
<dbReference type="PANTHER" id="PTHR11136">
    <property type="entry name" value="FOLYLPOLYGLUTAMATE SYNTHASE-RELATED"/>
    <property type="match status" value="1"/>
</dbReference>
<proteinExistence type="inferred from homology"/>
<dbReference type="GO" id="GO:0005829">
    <property type="term" value="C:cytosol"/>
    <property type="evidence" value="ECO:0007669"/>
    <property type="project" value="TreeGrafter"/>
</dbReference>
<dbReference type="InterPro" id="IPR036565">
    <property type="entry name" value="Mur-like_cat_sf"/>
</dbReference>
<evidence type="ECO:0000313" key="8">
    <source>
        <dbReference type="Proteomes" id="UP000559027"/>
    </source>
</evidence>
<dbReference type="SUPFAM" id="SSF53244">
    <property type="entry name" value="MurD-like peptide ligases, peptide-binding domain"/>
    <property type="match status" value="1"/>
</dbReference>
<keyword evidence="4" id="KW-0547">Nucleotide-binding</keyword>
<keyword evidence="3" id="KW-0479">Metal-binding</keyword>
<dbReference type="GO" id="GO:0005524">
    <property type="term" value="F:ATP binding"/>
    <property type="evidence" value="ECO:0007669"/>
    <property type="project" value="UniProtKB-KW"/>
</dbReference>
<keyword evidence="6" id="KW-0460">Magnesium</keyword>
<dbReference type="AlphaFoldDB" id="A0A8H5LH21"/>
<comment type="similarity">
    <text evidence="1">Belongs to the folylpolyglutamate synthase family.</text>
</comment>
<dbReference type="Proteomes" id="UP000559027">
    <property type="component" value="Unassembled WGS sequence"/>
</dbReference>
<dbReference type="InterPro" id="IPR036615">
    <property type="entry name" value="Mur_ligase_C_dom_sf"/>
</dbReference>
<dbReference type="PROSITE" id="PS01012">
    <property type="entry name" value="FOLYLPOLYGLU_SYNT_2"/>
    <property type="match status" value="1"/>
</dbReference>
<keyword evidence="8" id="KW-1185">Reference proteome</keyword>
<sequence>MSIDLSLDRLQLAIQHLPKYTRPTCHIAGTNGKGSVTAIISSVLRSASPPLNVGRYNSPHLVSVTDCININDDPVDIELYSSVRSTVERIDGELGIKLSNFELLTLTALQIFERLEVDVAVVEVGMGGRLDATNIIPDEAILVSALTSVDLDHQAFLGDTVSAIAREKAGIARHGKSFVLGHQKYPEAIDVVKTTLLEKSSILAPLVVVCQVSSVVSEVSFRGVPFEPPQPNQVLFHLPAFNEDVTAELPLHGQHQLENLATALSAISVLLTNDTPLKPMLLARVTPSTIKHGINNVQWRGRLSFHHISSPRPLSVLVDGAHNRASAKTLADYINLIISRSSDSAIDLVYIIALSHSPPKTPLETLSPLLPPNLSDARDRIKFHVALLDFSQPAGMPWVKPVPPTETAKTVRELLPDVDLWVARRDAEQGTQLTSAIAWAAESISDAGLVVIAGSLYLVADFYRAYM</sequence>
<name>A0A8H5LH21_9AGAR</name>
<dbReference type="GO" id="GO:0004326">
    <property type="term" value="F:tetrahydrofolylpolyglutamate synthase activity"/>
    <property type="evidence" value="ECO:0007669"/>
    <property type="project" value="InterPro"/>
</dbReference>
<dbReference type="SUPFAM" id="SSF53623">
    <property type="entry name" value="MurD-like peptide ligases, catalytic domain"/>
    <property type="match status" value="1"/>
</dbReference>
<dbReference type="EMBL" id="JAACJO010000006">
    <property type="protein sequence ID" value="KAF5356859.1"/>
    <property type="molecule type" value="Genomic_DNA"/>
</dbReference>
<dbReference type="InterPro" id="IPR001645">
    <property type="entry name" value="Folylpolyglutamate_synth"/>
</dbReference>
<keyword evidence="2" id="KW-0436">Ligase</keyword>
<evidence type="ECO:0000256" key="3">
    <source>
        <dbReference type="ARBA" id="ARBA00022723"/>
    </source>
</evidence>
<reference evidence="7 8" key="1">
    <citation type="journal article" date="2020" name="ISME J.">
        <title>Uncovering the hidden diversity of litter-decomposition mechanisms in mushroom-forming fungi.</title>
        <authorList>
            <person name="Floudas D."/>
            <person name="Bentzer J."/>
            <person name="Ahren D."/>
            <person name="Johansson T."/>
            <person name="Persson P."/>
            <person name="Tunlid A."/>
        </authorList>
    </citation>
    <scope>NUCLEOTIDE SEQUENCE [LARGE SCALE GENOMIC DNA]</scope>
    <source>
        <strain evidence="7 8">CBS 146.42</strain>
    </source>
</reference>
<protein>
    <recommendedName>
        <fullName evidence="9">Dihydrofolate synthetase</fullName>
    </recommendedName>
</protein>
<evidence type="ECO:0000256" key="1">
    <source>
        <dbReference type="ARBA" id="ARBA00008276"/>
    </source>
</evidence>
<evidence type="ECO:0000256" key="2">
    <source>
        <dbReference type="ARBA" id="ARBA00022598"/>
    </source>
</evidence>
<keyword evidence="5" id="KW-0067">ATP-binding</keyword>
<dbReference type="Gene3D" id="3.90.190.20">
    <property type="entry name" value="Mur ligase, C-terminal domain"/>
    <property type="match status" value="1"/>
</dbReference>
<dbReference type="UniPathway" id="UPA00850"/>
<dbReference type="InterPro" id="IPR018109">
    <property type="entry name" value="Folylpolyglutamate_synth_CS"/>
</dbReference>
<dbReference type="NCBIfam" id="TIGR01499">
    <property type="entry name" value="folC"/>
    <property type="match status" value="1"/>
</dbReference>
<dbReference type="PANTHER" id="PTHR11136:SF0">
    <property type="entry name" value="DIHYDROFOLATE SYNTHETASE-RELATED"/>
    <property type="match status" value="1"/>
</dbReference>
<evidence type="ECO:0000256" key="5">
    <source>
        <dbReference type="ARBA" id="ARBA00022840"/>
    </source>
</evidence>
<gene>
    <name evidence="7" type="ORF">D9756_006780</name>
</gene>
<evidence type="ECO:0000256" key="4">
    <source>
        <dbReference type="ARBA" id="ARBA00022741"/>
    </source>
</evidence>
<dbReference type="GO" id="GO:0046872">
    <property type="term" value="F:metal ion binding"/>
    <property type="evidence" value="ECO:0007669"/>
    <property type="project" value="UniProtKB-KW"/>
</dbReference>
<dbReference type="GO" id="GO:0005739">
    <property type="term" value="C:mitochondrion"/>
    <property type="evidence" value="ECO:0007669"/>
    <property type="project" value="TreeGrafter"/>
</dbReference>
<evidence type="ECO:0000313" key="7">
    <source>
        <dbReference type="EMBL" id="KAF5356859.1"/>
    </source>
</evidence>
<evidence type="ECO:0008006" key="9">
    <source>
        <dbReference type="Google" id="ProtNLM"/>
    </source>
</evidence>
<organism evidence="7 8">
    <name type="scientific">Leucocoprinus leucothites</name>
    <dbReference type="NCBI Taxonomy" id="201217"/>
    <lineage>
        <taxon>Eukaryota</taxon>
        <taxon>Fungi</taxon>
        <taxon>Dikarya</taxon>
        <taxon>Basidiomycota</taxon>
        <taxon>Agaricomycotina</taxon>
        <taxon>Agaricomycetes</taxon>
        <taxon>Agaricomycetidae</taxon>
        <taxon>Agaricales</taxon>
        <taxon>Agaricineae</taxon>
        <taxon>Agaricaceae</taxon>
        <taxon>Leucocoprinus</taxon>
    </lineage>
</organism>
<evidence type="ECO:0000256" key="6">
    <source>
        <dbReference type="ARBA" id="ARBA00022842"/>
    </source>
</evidence>
<dbReference type="OrthoDB" id="5212574at2759"/>
<comment type="caution">
    <text evidence="7">The sequence shown here is derived from an EMBL/GenBank/DDBJ whole genome shotgun (WGS) entry which is preliminary data.</text>
</comment>
<accession>A0A8H5LH21</accession>